<dbReference type="Gene3D" id="2.40.30.10">
    <property type="entry name" value="Translation factors"/>
    <property type="match status" value="2"/>
</dbReference>
<organism evidence="11 12">
    <name type="scientific">Mycena albidolilacea</name>
    <dbReference type="NCBI Taxonomy" id="1033008"/>
    <lineage>
        <taxon>Eukaryota</taxon>
        <taxon>Fungi</taxon>
        <taxon>Dikarya</taxon>
        <taxon>Basidiomycota</taxon>
        <taxon>Agaricomycotina</taxon>
        <taxon>Agaricomycetes</taxon>
        <taxon>Agaricomycetidae</taxon>
        <taxon>Agaricales</taxon>
        <taxon>Marasmiineae</taxon>
        <taxon>Mycenaceae</taxon>
        <taxon>Mycena</taxon>
    </lineage>
</organism>
<evidence type="ECO:0000259" key="9">
    <source>
        <dbReference type="Pfam" id="PF03144"/>
    </source>
</evidence>
<evidence type="ECO:0000256" key="7">
    <source>
        <dbReference type="ARBA" id="ARBA00022917"/>
    </source>
</evidence>
<evidence type="ECO:0000256" key="5">
    <source>
        <dbReference type="ARBA" id="ARBA00022741"/>
    </source>
</evidence>
<dbReference type="PANTHER" id="PTHR44830">
    <property type="entry name" value="ELONGATION FACTOR 1 ALPHA"/>
    <property type="match status" value="1"/>
</dbReference>
<evidence type="ECO:0000256" key="6">
    <source>
        <dbReference type="ARBA" id="ARBA00022768"/>
    </source>
</evidence>
<keyword evidence="12" id="KW-1185">Reference proteome</keyword>
<dbReference type="PANTHER" id="PTHR44830:SF1">
    <property type="entry name" value="TR-TYPE G DOMAIN-CONTAINING PROTEIN"/>
    <property type="match status" value="1"/>
</dbReference>
<feature type="domain" description="GTP-eEF1A C-terminal" evidence="10">
    <location>
        <begin position="99"/>
        <end position="195"/>
    </location>
</feature>
<proteinExistence type="inferred from homology"/>
<evidence type="ECO:0000256" key="1">
    <source>
        <dbReference type="ARBA" id="ARBA00004496"/>
    </source>
</evidence>
<dbReference type="EMBL" id="JARIHO010000057">
    <property type="protein sequence ID" value="KAJ7318558.1"/>
    <property type="molecule type" value="Genomic_DNA"/>
</dbReference>
<sequence>PPVRPHDKPLCLPLQDVYKIGGVGTLPVGRVETGIIKAGMVISFMPPSISAGVYSVEMHHERVEQGSPGDIVGFTVKNVAAEELRRGNVVSDVAHDPASFTAQVTVLNHPGKGYAPILDCHTTHVACKWTELIEKIDRRSGKIIERSPKFLKSGDECIVKLVPSKPMCVEAYFASPPLCRFAIRDLRQTVAVDLIKSVNIPIAVRSSGMTSTHLLFSVYSQPIVFRRYQQSIDNLGMSGNDCFLSG</sequence>
<dbReference type="AlphaFoldDB" id="A0AAD6ZDH2"/>
<keyword evidence="4" id="KW-0963">Cytoplasm</keyword>
<dbReference type="InterPro" id="IPR009000">
    <property type="entry name" value="Transl_B-barrel_sf"/>
</dbReference>
<dbReference type="SUPFAM" id="SSF50465">
    <property type="entry name" value="EF-Tu/eEF-1alpha/eIF2-gamma C-terminal domain"/>
    <property type="match status" value="1"/>
</dbReference>
<evidence type="ECO:0000259" key="10">
    <source>
        <dbReference type="Pfam" id="PF22594"/>
    </source>
</evidence>
<feature type="non-terminal residue" evidence="11">
    <location>
        <position position="246"/>
    </location>
</feature>
<reference evidence="11" key="1">
    <citation type="submission" date="2023-03" db="EMBL/GenBank/DDBJ databases">
        <title>Massive genome expansion in bonnet fungi (Mycena s.s.) driven by repeated elements and novel gene families across ecological guilds.</title>
        <authorList>
            <consortium name="Lawrence Berkeley National Laboratory"/>
            <person name="Harder C.B."/>
            <person name="Miyauchi S."/>
            <person name="Viragh M."/>
            <person name="Kuo A."/>
            <person name="Thoen E."/>
            <person name="Andreopoulos B."/>
            <person name="Lu D."/>
            <person name="Skrede I."/>
            <person name="Drula E."/>
            <person name="Henrissat B."/>
            <person name="Morin E."/>
            <person name="Kohler A."/>
            <person name="Barry K."/>
            <person name="LaButti K."/>
            <person name="Morin E."/>
            <person name="Salamov A."/>
            <person name="Lipzen A."/>
            <person name="Mereny Z."/>
            <person name="Hegedus B."/>
            <person name="Baldrian P."/>
            <person name="Stursova M."/>
            <person name="Weitz H."/>
            <person name="Taylor A."/>
            <person name="Grigoriev I.V."/>
            <person name="Nagy L.G."/>
            <person name="Martin F."/>
            <person name="Kauserud H."/>
        </authorList>
    </citation>
    <scope>NUCLEOTIDE SEQUENCE</scope>
    <source>
        <strain evidence="11">CBHHK002</strain>
    </source>
</reference>
<evidence type="ECO:0000256" key="3">
    <source>
        <dbReference type="ARBA" id="ARBA00022481"/>
    </source>
</evidence>
<comment type="caution">
    <text evidence="11">The sequence shown here is derived from an EMBL/GenBank/DDBJ whole genome shotgun (WGS) entry which is preliminary data.</text>
</comment>
<keyword evidence="7" id="KW-0648">Protein biosynthesis</keyword>
<name>A0AAD6ZDH2_9AGAR</name>
<dbReference type="CDD" id="cd03693">
    <property type="entry name" value="EF1_alpha_II"/>
    <property type="match status" value="1"/>
</dbReference>
<keyword evidence="3" id="KW-0488">Methylation</keyword>
<dbReference type="Pfam" id="PF03144">
    <property type="entry name" value="GTP_EFTU_D2"/>
    <property type="match status" value="1"/>
</dbReference>
<dbReference type="GO" id="GO:0005737">
    <property type="term" value="C:cytoplasm"/>
    <property type="evidence" value="ECO:0007669"/>
    <property type="project" value="UniProtKB-SubCell"/>
</dbReference>
<keyword evidence="6 11" id="KW-0251">Elongation factor</keyword>
<dbReference type="InterPro" id="IPR054696">
    <property type="entry name" value="GTP-eEF1A_C"/>
</dbReference>
<dbReference type="FunFam" id="2.40.30.10:FF:000005">
    <property type="entry name" value="Elongation factor 1-alpha"/>
    <property type="match status" value="1"/>
</dbReference>
<evidence type="ECO:0000313" key="12">
    <source>
        <dbReference type="Proteomes" id="UP001218218"/>
    </source>
</evidence>
<dbReference type="FunFam" id="2.40.30.10:FF:000003">
    <property type="entry name" value="Elongation factor 1-alpha"/>
    <property type="match status" value="1"/>
</dbReference>
<comment type="similarity">
    <text evidence="2">Belongs to the TRAFAC class translation factor GTPase superfamily. Classic translation factor GTPase family. EF-Tu/EF-1A subfamily.</text>
</comment>
<dbReference type="InterPro" id="IPR009001">
    <property type="entry name" value="Transl_elong_EF1A/Init_IF2_C"/>
</dbReference>
<evidence type="ECO:0000256" key="4">
    <source>
        <dbReference type="ARBA" id="ARBA00022490"/>
    </source>
</evidence>
<gene>
    <name evidence="11" type="ORF">DFH08DRAFT_714696</name>
</gene>
<dbReference type="Pfam" id="PF22594">
    <property type="entry name" value="GTP-eEF1A_C"/>
    <property type="match status" value="1"/>
</dbReference>
<evidence type="ECO:0000313" key="11">
    <source>
        <dbReference type="EMBL" id="KAJ7318558.1"/>
    </source>
</evidence>
<evidence type="ECO:0000256" key="2">
    <source>
        <dbReference type="ARBA" id="ARBA00007249"/>
    </source>
</evidence>
<dbReference type="GO" id="GO:0003746">
    <property type="term" value="F:translation elongation factor activity"/>
    <property type="evidence" value="ECO:0007669"/>
    <property type="project" value="UniProtKB-KW"/>
</dbReference>
<dbReference type="GO" id="GO:0005525">
    <property type="term" value="F:GTP binding"/>
    <property type="evidence" value="ECO:0007669"/>
    <property type="project" value="UniProtKB-KW"/>
</dbReference>
<comment type="subcellular location">
    <subcellularLocation>
        <location evidence="1">Cytoplasm</location>
    </subcellularLocation>
</comment>
<keyword evidence="5" id="KW-0547">Nucleotide-binding</keyword>
<evidence type="ECO:0000256" key="8">
    <source>
        <dbReference type="ARBA" id="ARBA00023134"/>
    </source>
</evidence>
<protein>
    <submittedName>
        <fullName evidence="11">Translation elongation factor EF1A/initiation factor IF2gamma</fullName>
    </submittedName>
</protein>
<dbReference type="InterPro" id="IPR004161">
    <property type="entry name" value="EFTu-like_2"/>
</dbReference>
<dbReference type="SUPFAM" id="SSF50447">
    <property type="entry name" value="Translation proteins"/>
    <property type="match status" value="1"/>
</dbReference>
<feature type="domain" description="Translation elongation factor EFTu-like" evidence="9">
    <location>
        <begin position="24"/>
        <end position="90"/>
    </location>
</feature>
<dbReference type="Proteomes" id="UP001218218">
    <property type="component" value="Unassembled WGS sequence"/>
</dbReference>
<accession>A0AAD6ZDH2</accession>
<dbReference type="CDD" id="cd03705">
    <property type="entry name" value="EF1_alpha_III"/>
    <property type="match status" value="1"/>
</dbReference>
<keyword evidence="8" id="KW-0342">GTP-binding</keyword>